<dbReference type="OrthoDB" id="9766256at2"/>
<dbReference type="KEGG" id="nso:NIASO_12375"/>
<dbReference type="eggNOG" id="COG0521">
    <property type="taxonomic scope" value="Bacteria"/>
</dbReference>
<dbReference type="PROSITE" id="PS51257">
    <property type="entry name" value="PROKAR_LIPOPROTEIN"/>
    <property type="match status" value="1"/>
</dbReference>
<evidence type="ECO:0000313" key="2">
    <source>
        <dbReference type="EMBL" id="AHF15733.1"/>
    </source>
</evidence>
<evidence type="ECO:0000313" key="3">
    <source>
        <dbReference type="Proteomes" id="UP000003586"/>
    </source>
</evidence>
<feature type="chain" id="PRO_5004788524" description="SusD/RagB family nutrient-binding outer membrane lipoprotein" evidence="1">
    <location>
        <begin position="27"/>
        <end position="509"/>
    </location>
</feature>
<accession>W0F1R3</accession>
<evidence type="ECO:0008006" key="4">
    <source>
        <dbReference type="Google" id="ProtNLM"/>
    </source>
</evidence>
<dbReference type="STRING" id="929713.NIASO_12375"/>
<dbReference type="Proteomes" id="UP000003586">
    <property type="component" value="Chromosome"/>
</dbReference>
<dbReference type="AlphaFoldDB" id="W0F1R3"/>
<reference evidence="2 3" key="1">
    <citation type="submission" date="2013-12" db="EMBL/GenBank/DDBJ databases">
        <authorList>
            <consortium name="DOE Joint Genome Institute"/>
            <person name="Eisen J."/>
            <person name="Huntemann M."/>
            <person name="Han J."/>
            <person name="Chen A."/>
            <person name="Kyrpides N."/>
            <person name="Mavromatis K."/>
            <person name="Markowitz V."/>
            <person name="Palaniappan K."/>
            <person name="Ivanova N."/>
            <person name="Schaumberg A."/>
            <person name="Pati A."/>
            <person name="Liolios K."/>
            <person name="Nordberg H.P."/>
            <person name="Cantor M.N."/>
            <person name="Hua S.X."/>
            <person name="Woyke T."/>
        </authorList>
    </citation>
    <scope>NUCLEOTIDE SEQUENCE [LARGE SCALE GENOMIC DNA]</scope>
    <source>
        <strain evidence="3">DSM 19437</strain>
    </source>
</reference>
<dbReference type="InterPro" id="IPR041662">
    <property type="entry name" value="SusD-like_2"/>
</dbReference>
<protein>
    <recommendedName>
        <fullName evidence="4">SusD/RagB family nutrient-binding outer membrane lipoprotein</fullName>
    </recommendedName>
</protein>
<evidence type="ECO:0000256" key="1">
    <source>
        <dbReference type="SAM" id="SignalP"/>
    </source>
</evidence>
<dbReference type="SUPFAM" id="SSF48452">
    <property type="entry name" value="TPR-like"/>
    <property type="match status" value="1"/>
</dbReference>
<dbReference type="HOGENOM" id="CLU_025928_1_0_10"/>
<organism evidence="2 3">
    <name type="scientific">Niabella soli DSM 19437</name>
    <dbReference type="NCBI Taxonomy" id="929713"/>
    <lineage>
        <taxon>Bacteria</taxon>
        <taxon>Pseudomonadati</taxon>
        <taxon>Bacteroidota</taxon>
        <taxon>Chitinophagia</taxon>
        <taxon>Chitinophagales</taxon>
        <taxon>Chitinophagaceae</taxon>
        <taxon>Niabella</taxon>
    </lineage>
</organism>
<gene>
    <name evidence="2" type="ORF">NIASO_12375</name>
</gene>
<keyword evidence="3" id="KW-1185">Reference proteome</keyword>
<dbReference type="EMBL" id="CP007035">
    <property type="protein sequence ID" value="AHF15733.1"/>
    <property type="molecule type" value="Genomic_DNA"/>
</dbReference>
<dbReference type="Pfam" id="PF12771">
    <property type="entry name" value="SusD-like_2"/>
    <property type="match status" value="1"/>
</dbReference>
<dbReference type="InterPro" id="IPR011990">
    <property type="entry name" value="TPR-like_helical_dom_sf"/>
</dbReference>
<keyword evidence="1" id="KW-0732">Signal</keyword>
<dbReference type="Gene3D" id="1.25.40.390">
    <property type="match status" value="1"/>
</dbReference>
<sequence length="509" mass="56077">MNKLFRTCCVMALPVLVLLSSCSKFDEINANPDATEKVSASLLATNIILQNLKFQGRDAKAYLSDNGLSKYIAYGNETILGTQYNAIGSSDFSPMILVTNAASMVDYATGTSMENSYKGLAAFSRAFMFYRLTMQVGDIPYSQTGQGATGNIRASYDTQEDVLKGILDELKSADQYFAQGTKFDGDPTPYSGDPNKWRRAVNAFALKVLLSLSTKADAASLNVKGRFADIVNGGILLQNNTGFLGLNYSSVNVHPLSGTNDLFTSRTIISSLVTDALKSLNDRRLYYFADPSKAQLSSGVPENDPAAYVGANVGDDYNLITTNLIANKYALINSRYLKEVAGDPRMMVTYAEQQLVLAEARVLGWITTGTARDYYESGVKDALASFLPVKTGYVHGMPITQTYIDGYFTGEAAFKTTAADQLKQIGQQRYLLNFMQDPVTAFFEYRRNKYPVFPVNPATSLNENDKNAIPVRWLYPASENNYNRDNLIAALTRQYGGVDDINKLMWLLK</sequence>
<dbReference type="RefSeq" id="WP_008585934.1">
    <property type="nucleotide sequence ID" value="NZ_CP007035.1"/>
</dbReference>
<name>W0F1R3_9BACT</name>
<proteinExistence type="predicted"/>
<feature type="signal peptide" evidence="1">
    <location>
        <begin position="1"/>
        <end position="26"/>
    </location>
</feature>